<keyword evidence="4" id="KW-1185">Reference proteome</keyword>
<organism evidence="3 4">
    <name type="scientific">Gigaspora margarita</name>
    <dbReference type="NCBI Taxonomy" id="4874"/>
    <lineage>
        <taxon>Eukaryota</taxon>
        <taxon>Fungi</taxon>
        <taxon>Fungi incertae sedis</taxon>
        <taxon>Mucoromycota</taxon>
        <taxon>Glomeromycotina</taxon>
        <taxon>Glomeromycetes</taxon>
        <taxon>Diversisporales</taxon>
        <taxon>Gigasporaceae</taxon>
        <taxon>Gigaspora</taxon>
    </lineage>
</organism>
<keyword evidence="2" id="KW-0812">Transmembrane</keyword>
<reference evidence="3 4" key="1">
    <citation type="journal article" date="2019" name="Environ. Microbiol.">
        <title>At the nexus of three kingdoms: the genome of the mycorrhizal fungus Gigaspora margarita provides insights into plant, endobacterial and fungal interactions.</title>
        <authorList>
            <person name="Venice F."/>
            <person name="Ghignone S."/>
            <person name="Salvioli di Fossalunga A."/>
            <person name="Amselem J."/>
            <person name="Novero M."/>
            <person name="Xianan X."/>
            <person name="Sedzielewska Toro K."/>
            <person name="Morin E."/>
            <person name="Lipzen A."/>
            <person name="Grigoriev I.V."/>
            <person name="Henrissat B."/>
            <person name="Martin F.M."/>
            <person name="Bonfante P."/>
        </authorList>
    </citation>
    <scope>NUCLEOTIDE SEQUENCE [LARGE SCALE GENOMIC DNA]</scope>
    <source>
        <strain evidence="3 4">BEG34</strain>
    </source>
</reference>
<gene>
    <name evidence="3" type="ORF">F8M41_008521</name>
</gene>
<name>A0A8H4B4D5_GIGMA</name>
<evidence type="ECO:0000256" key="1">
    <source>
        <dbReference type="SAM" id="MobiDB-lite"/>
    </source>
</evidence>
<proteinExistence type="predicted"/>
<evidence type="ECO:0008006" key="5">
    <source>
        <dbReference type="Google" id="ProtNLM"/>
    </source>
</evidence>
<sequence>MQNNSFFVVFKLYLYITAIPANLTFMGFFAFKTALWLLFENDQEVNNVIFSVAIIIITILLSLKFSASRSPLNNSQEENDAINSLVDVTITINSELYNDKITLNRNSILLEAYKVIEKRLYFDSNRCEYYFIDDGRCLDINDSQIRISKIIKDGIIHMKRVLYVTVKLDEHEMLRLEFDDLNIPLSSVRKRLNEFTSFNPFFNFWSPKYKRYLEEGEEDIYYLGGILDDNDNTLHISHYNCTESLIKKAESCGRIKVTIHKHLPSNEPEKFYEILSLENKKLNYVRSLLKMGPNLIFCDGDVKIRHHSEDFIEWTKIVWAENRGLHLKILQVNNQDWNELIKQCEYGFTFEDSRIQLAKLQAFSIDITKIDPRHYDRSEQTEYKNEKSEGNSSKESLTFKNEITAKLPLSYLSYLSLFGNISSERMEEFIKSRDEKISSSSNVKFKSVLEFDATNIDLTKEFINEVKLALDKTLREEKIKELKKISRRYGQFYANKVFYGAASIKTSENINTRNNGFTDTNFKVAGGAGSDEFVKFQAEVDHKSECSTSKVSDISKMKSTIVGGEDPEHWQIIYYDIRPIFELLGDDLKDKVLKAFGKRILKSGITTHKINLQDPTVIIEWDNESKDLISNPVHECRIFASLMQQDKNHRYYLRVHYIDEHTPAFVVHGDNGKKNRNKSEREIQIGWIIIGYSKTFKEDCTIECEEFENNLSFTNKCMIECEELKNNLSFMNKYKLMMCVTECPDGPSEYNLYKSKVVASVHFSSENSACLLVHNLDKENNVNDNNYIKAKILFGYIDKESLKRLTGTIIDVNIKHDRTLKKEWKSLLAGDENFISSDGKRKNFIYPLFMNVTNNCRLVNTIPNNNCNQHGLVIATPKHLIYHPLFSENLNFEINVSILLLKKIK</sequence>
<accession>A0A8H4B4D5</accession>
<evidence type="ECO:0000313" key="3">
    <source>
        <dbReference type="EMBL" id="KAF0558600.1"/>
    </source>
</evidence>
<protein>
    <recommendedName>
        <fullName evidence="5">MACPF domain-containing protein</fullName>
    </recommendedName>
</protein>
<dbReference type="OrthoDB" id="2315953at2759"/>
<feature type="region of interest" description="Disordered" evidence="1">
    <location>
        <begin position="376"/>
        <end position="395"/>
    </location>
</feature>
<dbReference type="AlphaFoldDB" id="A0A8H4B4D5"/>
<comment type="caution">
    <text evidence="3">The sequence shown here is derived from an EMBL/GenBank/DDBJ whole genome shotgun (WGS) entry which is preliminary data.</text>
</comment>
<dbReference type="Proteomes" id="UP000439903">
    <property type="component" value="Unassembled WGS sequence"/>
</dbReference>
<feature type="transmembrane region" description="Helical" evidence="2">
    <location>
        <begin position="12"/>
        <end position="39"/>
    </location>
</feature>
<evidence type="ECO:0000313" key="4">
    <source>
        <dbReference type="Proteomes" id="UP000439903"/>
    </source>
</evidence>
<feature type="compositionally biased region" description="Basic and acidic residues" evidence="1">
    <location>
        <begin position="376"/>
        <end position="389"/>
    </location>
</feature>
<dbReference type="EMBL" id="WTPW01000020">
    <property type="protein sequence ID" value="KAF0558600.1"/>
    <property type="molecule type" value="Genomic_DNA"/>
</dbReference>
<keyword evidence="2" id="KW-1133">Transmembrane helix</keyword>
<keyword evidence="2" id="KW-0472">Membrane</keyword>
<evidence type="ECO:0000256" key="2">
    <source>
        <dbReference type="SAM" id="Phobius"/>
    </source>
</evidence>